<protein>
    <recommendedName>
        <fullName evidence="1">MMS19 nucleotide excision repair protein</fullName>
    </recommendedName>
</protein>
<sequence length="963" mass="111234">MVEVDDDLSFVNQWVDKLSDGKPFTLRVFIESFESEIKCEDRIRRENGLKRICLVISKLPQNYPWQLSQVELLMNFFLMNYDNFDPNYFMLTAVKRLLMSDSHVTISCIQLLVETLFRRGQVQTCAQKERYLFYQILDILLNKYYKELSENTYFVSYFISAISGERDPRCLILVFRLFCTLCKYFSSGDFPRNLFDVHASDLFDIVACYYPIEFNQNSKDRTEITKELLVSGCESCLLIDEEFAPLVFELIIEKFVDSEYSLHTKLEVCLFLARACSVFPCSQLVNHIDQLCAGIRSILFDLPTNTHDDYIPESIDAAVSSMLKTLEEGSAKGKRQRIEHMCQEFIEKSEMFVLQSELGLTDRILAFFEILLKSSEFSSNIIFENVFSWLLSLCKGDTASSTSSKSEIINSSLKLLCHWIDIADDFKQVTLMQKYHILFIEMLDKYDREIAQLARYKLLKVCINLHVHEEGLLEKCKVFLRKSFGFVCNQNKELRNSCLMFVHAFAASNWTIVKSLIADEIDNSKNFLSNGIFYLMPLLWSVIHDSESLDFSLSYLGTLFPSTSACSDDFQEIFLETFKNNSSENNALEETLLKQTLICFFIRLEHDVESGKDLESQSKLLQQIGLVINDRTHREGLHLIQEKLKNYPTLLPGLYLYIIQSLYSDELLNLLAELVSVNQNLIWYKSLIMAAAVNKSTNCVETLNQIEKLQENFEFLDRFKYKARLCAALLLIDHPEGSIYFATLLHDLVQYFDSEYIHVLRDTFVDMLTFDTCYSDPVKCKYRTTFLWQQRIFCQLVPIYVQYFNNLSKESQNKQIVLFSLLSPFFALATSSTAVMNDKYVELLPILCAALDTSGLDLCSEGQIISALIALLKNATAEQLGDDFLLKVLPRLQHCLENSKDMMVHLAALECLKLIAQRWSSTTLLPFYDPIVRSLTKISGSQKRIVRRAVADVRNLWELLATK</sequence>
<feature type="domain" description="MMS19 N-terminal" evidence="2">
    <location>
        <begin position="31"/>
        <end position="297"/>
    </location>
</feature>
<comment type="similarity">
    <text evidence="1">Belongs to the MET18/MMS19 family.</text>
</comment>
<evidence type="ECO:0000259" key="2">
    <source>
        <dbReference type="Pfam" id="PF14500"/>
    </source>
</evidence>
<reference evidence="4" key="1">
    <citation type="submission" date="2013-10" db="EMBL/GenBank/DDBJ databases">
        <title>Genome sequencing of Onchocerca volvulus.</title>
        <authorList>
            <person name="Cotton J."/>
            <person name="Tsai J."/>
            <person name="Stanley E."/>
            <person name="Tracey A."/>
            <person name="Holroyd N."/>
            <person name="Lustigman S."/>
            <person name="Berriman M."/>
        </authorList>
    </citation>
    <scope>NUCLEOTIDE SEQUENCE</scope>
</reference>
<dbReference type="PANTHER" id="PTHR12891:SF0">
    <property type="entry name" value="MMS19 NUCLEOTIDE EXCISION REPAIR PROTEIN HOMOLOG"/>
    <property type="match status" value="1"/>
</dbReference>
<dbReference type="Gene3D" id="1.25.10.10">
    <property type="entry name" value="Leucine-rich Repeat Variant"/>
    <property type="match status" value="1"/>
</dbReference>
<dbReference type="GO" id="GO:0051604">
    <property type="term" value="P:protein maturation"/>
    <property type="evidence" value="ECO:0007669"/>
    <property type="project" value="UniProtKB-UniRule"/>
</dbReference>
<dbReference type="InterPro" id="IPR016024">
    <property type="entry name" value="ARM-type_fold"/>
</dbReference>
<name>A0A8R1XRC7_ONCVO</name>
<organism evidence="3 4">
    <name type="scientific">Onchocerca volvulus</name>
    <dbReference type="NCBI Taxonomy" id="6282"/>
    <lineage>
        <taxon>Eukaryota</taxon>
        <taxon>Metazoa</taxon>
        <taxon>Ecdysozoa</taxon>
        <taxon>Nematoda</taxon>
        <taxon>Chromadorea</taxon>
        <taxon>Rhabditida</taxon>
        <taxon>Spirurina</taxon>
        <taxon>Spiruromorpha</taxon>
        <taxon>Filarioidea</taxon>
        <taxon>Onchocercidae</taxon>
        <taxon>Onchocerca</taxon>
    </lineage>
</organism>
<reference evidence="3" key="2">
    <citation type="submission" date="2022-06" db="UniProtKB">
        <authorList>
            <consortium name="EnsemblMetazoa"/>
        </authorList>
    </citation>
    <scope>IDENTIFICATION</scope>
</reference>
<dbReference type="GO" id="GO:0006281">
    <property type="term" value="P:DNA repair"/>
    <property type="evidence" value="ECO:0007669"/>
    <property type="project" value="UniProtKB-UniRule"/>
</dbReference>
<evidence type="ECO:0000313" key="3">
    <source>
        <dbReference type="EnsemblMetazoa" id="OVOC12279.1"/>
    </source>
</evidence>
<keyword evidence="1" id="KW-0963">Cytoplasm</keyword>
<keyword evidence="1" id="KW-0234">DNA repair</keyword>
<evidence type="ECO:0000256" key="1">
    <source>
        <dbReference type="RuleBase" id="RU367072"/>
    </source>
</evidence>
<dbReference type="EnsemblMetazoa" id="OVOC12279.1">
    <property type="protein sequence ID" value="OVOC12279.1"/>
    <property type="gene ID" value="WBGene00249088"/>
</dbReference>
<dbReference type="Pfam" id="PF14500">
    <property type="entry name" value="MMS19_N"/>
    <property type="match status" value="1"/>
</dbReference>
<comment type="function">
    <text evidence="1">Key component of the cytosolic iron-sulfur protein assembly (CIA) complex, a multiprotein complex that mediates the incorporation of iron-sulfur cluster into apoproteins specifically involved in DNA metabolism and genomic integrity. In the CIA complex, MMS19 acts as an adapter between early-acting CIA components and a subset of cellular target iron-sulfur proteins.</text>
</comment>
<keyword evidence="1" id="KW-0227">DNA damage</keyword>
<dbReference type="GO" id="GO:0016226">
    <property type="term" value="P:iron-sulfur cluster assembly"/>
    <property type="evidence" value="ECO:0007669"/>
    <property type="project" value="UniProtKB-UniRule"/>
</dbReference>
<dbReference type="SUPFAM" id="SSF48371">
    <property type="entry name" value="ARM repeat"/>
    <property type="match status" value="1"/>
</dbReference>
<keyword evidence="1" id="KW-0539">Nucleus</keyword>
<keyword evidence="1" id="KW-0206">Cytoskeleton</keyword>
<dbReference type="InterPro" id="IPR039920">
    <property type="entry name" value="MMS19"/>
</dbReference>
<dbReference type="GO" id="GO:0005819">
    <property type="term" value="C:spindle"/>
    <property type="evidence" value="ECO:0007669"/>
    <property type="project" value="UniProtKB-SubCell"/>
</dbReference>
<evidence type="ECO:0000313" key="4">
    <source>
        <dbReference type="Proteomes" id="UP000024404"/>
    </source>
</evidence>
<dbReference type="Proteomes" id="UP000024404">
    <property type="component" value="Unassembled WGS sequence"/>
</dbReference>
<dbReference type="InterPro" id="IPR011989">
    <property type="entry name" value="ARM-like"/>
</dbReference>
<dbReference type="EMBL" id="CMVM020000416">
    <property type="status" value="NOT_ANNOTATED_CDS"/>
    <property type="molecule type" value="Genomic_DNA"/>
</dbReference>
<dbReference type="GO" id="GO:0097361">
    <property type="term" value="C:cytosolic [4Fe-4S] assembly targeting complex"/>
    <property type="evidence" value="ECO:0007669"/>
    <property type="project" value="UniProtKB-UniRule"/>
</dbReference>
<dbReference type="InterPro" id="IPR029240">
    <property type="entry name" value="MMS19_N"/>
</dbReference>
<dbReference type="PANTHER" id="PTHR12891">
    <property type="entry name" value="DNA REPAIR/TRANSCRIPTION PROTEIN MET18/MMS19"/>
    <property type="match status" value="1"/>
</dbReference>
<proteinExistence type="inferred from homology"/>
<comment type="subunit">
    <text evidence="1">Component of the CIA complex.</text>
</comment>
<dbReference type="AlphaFoldDB" id="A0A8R1XRC7"/>
<dbReference type="GO" id="GO:0005634">
    <property type="term" value="C:nucleus"/>
    <property type="evidence" value="ECO:0007669"/>
    <property type="project" value="UniProtKB-SubCell"/>
</dbReference>
<keyword evidence="4" id="KW-1185">Reference proteome</keyword>
<comment type="subcellular location">
    <subcellularLocation>
        <location evidence="1">Cytoplasm</location>
        <location evidence="1">Cytoskeleton</location>
        <location evidence="1">Spindle</location>
    </subcellularLocation>
    <subcellularLocation>
        <location evidence="1">Nucleus</location>
    </subcellularLocation>
</comment>
<accession>A0A8R1XRC7</accession>